<dbReference type="Pfam" id="PF00402">
    <property type="entry name" value="Calponin"/>
    <property type="match status" value="1"/>
</dbReference>
<dbReference type="InterPro" id="IPR000557">
    <property type="entry name" value="Calponin_repeat"/>
</dbReference>
<dbReference type="GO" id="GO:0015629">
    <property type="term" value="C:actin cytoskeleton"/>
    <property type="evidence" value="ECO:0007669"/>
    <property type="project" value="TreeGrafter"/>
</dbReference>
<feature type="domain" description="Calponin-homology (CH)" evidence="3">
    <location>
        <begin position="42"/>
        <end position="164"/>
    </location>
</feature>
<dbReference type="InterPro" id="IPR050606">
    <property type="entry name" value="Calponin-like"/>
</dbReference>
<dbReference type="SUPFAM" id="SSF47576">
    <property type="entry name" value="Calponin-homology domain, CH-domain"/>
    <property type="match status" value="1"/>
</dbReference>
<name>A0AAD9L364_RIDPI</name>
<keyword evidence="5" id="KW-1185">Reference proteome</keyword>
<comment type="similarity">
    <text evidence="1 2">Belongs to the calponin family.</text>
</comment>
<dbReference type="PROSITE" id="PS50021">
    <property type="entry name" value="CH"/>
    <property type="match status" value="1"/>
</dbReference>
<dbReference type="InterPro" id="IPR036872">
    <property type="entry name" value="CH_dom_sf"/>
</dbReference>
<evidence type="ECO:0000256" key="1">
    <source>
        <dbReference type="ARBA" id="ARBA00009631"/>
    </source>
</evidence>
<dbReference type="Pfam" id="PF00307">
    <property type="entry name" value="CH"/>
    <property type="match status" value="1"/>
</dbReference>
<proteinExistence type="inferred from homology"/>
<reference evidence="4" key="1">
    <citation type="journal article" date="2023" name="Mol. Biol. Evol.">
        <title>Third-Generation Sequencing Reveals the Adaptive Role of the Epigenome in Three Deep-Sea Polychaetes.</title>
        <authorList>
            <person name="Perez M."/>
            <person name="Aroh O."/>
            <person name="Sun Y."/>
            <person name="Lan Y."/>
            <person name="Juniper S.K."/>
            <person name="Young C.R."/>
            <person name="Angers B."/>
            <person name="Qian P.Y."/>
        </authorList>
    </citation>
    <scope>NUCLEOTIDE SEQUENCE</scope>
    <source>
        <strain evidence="4">R07B-5</strain>
    </source>
</reference>
<dbReference type="InterPro" id="IPR001715">
    <property type="entry name" value="CH_dom"/>
</dbReference>
<dbReference type="PRINTS" id="PR00888">
    <property type="entry name" value="SM22CALPONIN"/>
</dbReference>
<sequence>MNICECDTVHCEDDTLRNVCFHTCSIDIKSTILLQILAKYDPELAHECLQWLQDMINASPVCRDEQPLDFDTSGSMNNFAAVLKDGTVLARMANVLRPGSIPRKKYEKTPRLAFKQMELIELFIDSVKAFGVPDEERFQTVDLYEEQSLYQVLICLQTLARKASTRGLKGFGPKEADACPRHFTEEQLRSGASVIGLQMGTNKGASQKGMTFGKSRMIID</sequence>
<dbReference type="Proteomes" id="UP001209878">
    <property type="component" value="Unassembled WGS sequence"/>
</dbReference>
<dbReference type="PANTHER" id="PTHR47385">
    <property type="entry name" value="CALPONIN"/>
    <property type="match status" value="1"/>
</dbReference>
<dbReference type="AlphaFoldDB" id="A0AAD9L364"/>
<dbReference type="InterPro" id="IPR003096">
    <property type="entry name" value="SM22_calponin"/>
</dbReference>
<protein>
    <recommendedName>
        <fullName evidence="2">Transgelin</fullName>
    </recommendedName>
</protein>
<dbReference type="Gene3D" id="1.10.418.10">
    <property type="entry name" value="Calponin-like domain"/>
    <property type="match status" value="1"/>
</dbReference>
<gene>
    <name evidence="4" type="ORF">NP493_391g02055</name>
</gene>
<accession>A0AAD9L364</accession>
<dbReference type="SMART" id="SM00033">
    <property type="entry name" value="CH"/>
    <property type="match status" value="1"/>
</dbReference>
<evidence type="ECO:0000256" key="2">
    <source>
        <dbReference type="RuleBase" id="RU361224"/>
    </source>
</evidence>
<evidence type="ECO:0000313" key="5">
    <source>
        <dbReference type="Proteomes" id="UP001209878"/>
    </source>
</evidence>
<dbReference type="GO" id="GO:0007015">
    <property type="term" value="P:actin filament organization"/>
    <property type="evidence" value="ECO:0007669"/>
    <property type="project" value="TreeGrafter"/>
</dbReference>
<dbReference type="EMBL" id="JAODUO010000390">
    <property type="protein sequence ID" value="KAK2181588.1"/>
    <property type="molecule type" value="Genomic_DNA"/>
</dbReference>
<organism evidence="4 5">
    <name type="scientific">Ridgeia piscesae</name>
    <name type="common">Tubeworm</name>
    <dbReference type="NCBI Taxonomy" id="27915"/>
    <lineage>
        <taxon>Eukaryota</taxon>
        <taxon>Metazoa</taxon>
        <taxon>Spiralia</taxon>
        <taxon>Lophotrochozoa</taxon>
        <taxon>Annelida</taxon>
        <taxon>Polychaeta</taxon>
        <taxon>Sedentaria</taxon>
        <taxon>Canalipalpata</taxon>
        <taxon>Sabellida</taxon>
        <taxon>Siboglinidae</taxon>
        <taxon>Ridgeia</taxon>
    </lineage>
</organism>
<comment type="caution">
    <text evidence="4">The sequence shown here is derived from an EMBL/GenBank/DDBJ whole genome shotgun (WGS) entry which is preliminary data.</text>
</comment>
<dbReference type="PANTHER" id="PTHR47385:SF14">
    <property type="entry name" value="TRANSGELIN"/>
    <property type="match status" value="1"/>
</dbReference>
<dbReference type="GO" id="GO:0051015">
    <property type="term" value="F:actin filament binding"/>
    <property type="evidence" value="ECO:0007669"/>
    <property type="project" value="TreeGrafter"/>
</dbReference>
<evidence type="ECO:0000259" key="3">
    <source>
        <dbReference type="PROSITE" id="PS50021"/>
    </source>
</evidence>
<evidence type="ECO:0000313" key="4">
    <source>
        <dbReference type="EMBL" id="KAK2181588.1"/>
    </source>
</evidence>
<dbReference type="PROSITE" id="PS51122">
    <property type="entry name" value="CALPONIN_2"/>
    <property type="match status" value="1"/>
</dbReference>
<dbReference type="PROSITE" id="PS01052">
    <property type="entry name" value="CALPONIN_1"/>
    <property type="match status" value="1"/>
</dbReference>